<evidence type="ECO:0000256" key="4">
    <source>
        <dbReference type="NCBIfam" id="TIGR00168"/>
    </source>
</evidence>
<dbReference type="SUPFAM" id="SSF54364">
    <property type="entry name" value="Translation initiation factor IF3, N-terminal domain"/>
    <property type="match status" value="1"/>
</dbReference>
<protein>
    <recommendedName>
        <fullName evidence="4">Translation initiation factor IF-3</fullName>
    </recommendedName>
</protein>
<evidence type="ECO:0000259" key="6">
    <source>
        <dbReference type="Pfam" id="PF05198"/>
    </source>
</evidence>
<gene>
    <name evidence="7" type="ORF">C4617_01975</name>
</gene>
<evidence type="ECO:0000313" key="8">
    <source>
        <dbReference type="Proteomes" id="UP000240811"/>
    </source>
</evidence>
<proteinExistence type="inferred from homology"/>
<name>A0A2T4VXW6_9HYPH</name>
<dbReference type="Gene3D" id="3.30.110.10">
    <property type="entry name" value="Translation initiation factor 3 (IF-3), C-terminal domain"/>
    <property type="match status" value="1"/>
</dbReference>
<dbReference type="PANTHER" id="PTHR10938">
    <property type="entry name" value="TRANSLATION INITIATION FACTOR IF-3"/>
    <property type="match status" value="1"/>
</dbReference>
<dbReference type="GO" id="GO:0005829">
    <property type="term" value="C:cytosol"/>
    <property type="evidence" value="ECO:0007669"/>
    <property type="project" value="TreeGrafter"/>
</dbReference>
<dbReference type="EMBL" id="PSQJ01000002">
    <property type="protein sequence ID" value="PTL86610.1"/>
    <property type="molecule type" value="Genomic_DNA"/>
</dbReference>
<dbReference type="InterPro" id="IPR019815">
    <property type="entry name" value="Translation_initiation_fac_3_C"/>
</dbReference>
<reference evidence="8" key="1">
    <citation type="submission" date="2018-02" db="EMBL/GenBank/DDBJ databases">
        <title>Genome sequence of Candidatus Liberibacter europaeus.</title>
        <authorList>
            <person name="Frampton R.A."/>
            <person name="Thompson S.M."/>
            <person name="David C."/>
            <person name="Addison S.M."/>
            <person name="Smith G.R."/>
        </authorList>
    </citation>
    <scope>NUCLEOTIDE SEQUENCE [LARGE SCALE GENOMIC DNA]</scope>
</reference>
<dbReference type="Pfam" id="PF05198">
    <property type="entry name" value="IF3_N"/>
    <property type="match status" value="1"/>
</dbReference>
<dbReference type="GO" id="GO:0003743">
    <property type="term" value="F:translation initiation factor activity"/>
    <property type="evidence" value="ECO:0007669"/>
    <property type="project" value="UniProtKB-UniRule"/>
</dbReference>
<dbReference type="FunFam" id="3.30.110.10:FF:000001">
    <property type="entry name" value="Translation initiation factor IF-3"/>
    <property type="match status" value="1"/>
</dbReference>
<dbReference type="Proteomes" id="UP000240811">
    <property type="component" value="Unassembled WGS sequence"/>
</dbReference>
<dbReference type="GO" id="GO:0032790">
    <property type="term" value="P:ribosome disassembly"/>
    <property type="evidence" value="ECO:0007669"/>
    <property type="project" value="TreeGrafter"/>
</dbReference>
<dbReference type="InterPro" id="IPR036788">
    <property type="entry name" value="T_IF-3_C_sf"/>
</dbReference>
<dbReference type="InterPro" id="IPR036787">
    <property type="entry name" value="T_IF-3_N_sf"/>
</dbReference>
<dbReference type="InterPro" id="IPR019814">
    <property type="entry name" value="Translation_initiation_fac_3_N"/>
</dbReference>
<sequence length="186" mass="21164">MVIRKVLGSSKSFGEIKNKYLIIDKISHDTPEIIRLVDDTGQSPKEMSVTEALSISYDNNLDLVVINPSVSPPICKMIDLRKHAYTIRKNASEARKKQKTVETKEIKFRPVIDDSDYKVKIKSLTKFLAKGYKVKVDISFRGREIAHKDVGRALFNRIKVDVSDVAKIENETTSDIRHMIMILSSK</sequence>
<dbReference type="NCBIfam" id="TIGR00168">
    <property type="entry name" value="infC"/>
    <property type="match status" value="1"/>
</dbReference>
<comment type="caution">
    <text evidence="7">The sequence shown here is derived from an EMBL/GenBank/DDBJ whole genome shotgun (WGS) entry which is preliminary data.</text>
</comment>
<evidence type="ECO:0000256" key="1">
    <source>
        <dbReference type="ARBA" id="ARBA00005439"/>
    </source>
</evidence>
<dbReference type="SUPFAM" id="SSF55200">
    <property type="entry name" value="Translation initiation factor IF3, C-terminal domain"/>
    <property type="match status" value="1"/>
</dbReference>
<accession>A0A2T4VXW6</accession>
<comment type="similarity">
    <text evidence="1">Belongs to the IF-3 family.</text>
</comment>
<dbReference type="GO" id="GO:0016020">
    <property type="term" value="C:membrane"/>
    <property type="evidence" value="ECO:0007669"/>
    <property type="project" value="TreeGrafter"/>
</dbReference>
<dbReference type="AlphaFoldDB" id="A0A2T4VXW6"/>
<dbReference type="InterPro" id="IPR001288">
    <property type="entry name" value="Translation_initiation_fac_3"/>
</dbReference>
<evidence type="ECO:0000313" key="7">
    <source>
        <dbReference type="EMBL" id="PTL86610.1"/>
    </source>
</evidence>
<dbReference type="PANTHER" id="PTHR10938:SF0">
    <property type="entry name" value="TRANSLATION INITIATION FACTOR IF-3, MITOCHONDRIAL"/>
    <property type="match status" value="1"/>
</dbReference>
<dbReference type="GO" id="GO:0043022">
    <property type="term" value="F:ribosome binding"/>
    <property type="evidence" value="ECO:0007669"/>
    <property type="project" value="TreeGrafter"/>
</dbReference>
<dbReference type="Pfam" id="PF00707">
    <property type="entry name" value="IF3_C"/>
    <property type="match status" value="1"/>
</dbReference>
<keyword evidence="2 7" id="KW-0396">Initiation factor</keyword>
<keyword evidence="3" id="KW-0648">Protein biosynthesis</keyword>
<evidence type="ECO:0000259" key="5">
    <source>
        <dbReference type="Pfam" id="PF00707"/>
    </source>
</evidence>
<evidence type="ECO:0000256" key="3">
    <source>
        <dbReference type="ARBA" id="ARBA00022917"/>
    </source>
</evidence>
<feature type="domain" description="Translation initiation factor 3 N-terminal" evidence="6">
    <location>
        <begin position="32"/>
        <end position="94"/>
    </location>
</feature>
<feature type="domain" description="Translation initiation factor 3 C-terminal" evidence="5">
    <location>
        <begin position="101"/>
        <end position="186"/>
    </location>
</feature>
<dbReference type="Gene3D" id="3.10.20.80">
    <property type="entry name" value="Translation initiation factor 3 (IF-3), N-terminal domain"/>
    <property type="match status" value="1"/>
</dbReference>
<evidence type="ECO:0000256" key="2">
    <source>
        <dbReference type="ARBA" id="ARBA00022540"/>
    </source>
</evidence>
<organism evidence="7 8">
    <name type="scientific">Candidatus Liberibacter europaeus</name>
    <dbReference type="NCBI Taxonomy" id="744859"/>
    <lineage>
        <taxon>Bacteria</taxon>
        <taxon>Pseudomonadati</taxon>
        <taxon>Pseudomonadota</taxon>
        <taxon>Alphaproteobacteria</taxon>
        <taxon>Hyphomicrobiales</taxon>
        <taxon>Rhizobiaceae</taxon>
        <taxon>Liberibacter</taxon>
    </lineage>
</organism>